<dbReference type="OrthoDB" id="28808at2157"/>
<accession>A0A0P7H7W1</accession>
<evidence type="ECO:0000313" key="2">
    <source>
        <dbReference type="Proteomes" id="UP000050535"/>
    </source>
</evidence>
<dbReference type="Proteomes" id="UP000050535">
    <property type="component" value="Unassembled WGS sequence"/>
</dbReference>
<gene>
    <name evidence="1" type="ORF">SY89_00241</name>
</gene>
<dbReference type="AlphaFoldDB" id="A0A0P7H7W1"/>
<dbReference type="InterPro" id="IPR027417">
    <property type="entry name" value="P-loop_NTPase"/>
</dbReference>
<sequence>MLVLVCGLPGTGKSTVAERIAELLSAGLLRTDVVRKELFPEPTYAAAESEAVYDELFERARDRLEAGEHVVLDATFRRRERRERAAAVAAETGTELRLVRVTCEESVVRERIRQRQRHEDDESDADFSVYNQLKEEFEPIERDDHVVIDNSGTLSATLDAVDEAFRAVATA</sequence>
<comment type="caution">
    <text evidence="1">The sequence shown here is derived from an EMBL/GenBank/DDBJ whole genome shotgun (WGS) entry which is preliminary data.</text>
</comment>
<dbReference type="Gene3D" id="3.40.50.300">
    <property type="entry name" value="P-loop containing nucleotide triphosphate hydrolases"/>
    <property type="match status" value="1"/>
</dbReference>
<protein>
    <submittedName>
        <fullName evidence="1">Polynucleotide kinase</fullName>
    </submittedName>
</protein>
<evidence type="ECO:0000313" key="1">
    <source>
        <dbReference type="EMBL" id="KPN29527.1"/>
    </source>
</evidence>
<keyword evidence="2" id="KW-1185">Reference proteome</keyword>
<dbReference type="SUPFAM" id="SSF52540">
    <property type="entry name" value="P-loop containing nucleoside triphosphate hydrolases"/>
    <property type="match status" value="1"/>
</dbReference>
<reference evidence="2" key="1">
    <citation type="submission" date="2013-11" db="EMBL/GenBank/DDBJ databases">
        <authorList>
            <person name="Hoang H.T."/>
            <person name="Killian M.L."/>
            <person name="Madson D.M."/>
            <person name="Arruda P.H.E."/>
            <person name="Sun D."/>
            <person name="Schwartz K.J."/>
            <person name="Yoon K."/>
        </authorList>
    </citation>
    <scope>NUCLEOTIDE SEQUENCE [LARGE SCALE GENOMIC DNA]</scope>
    <source>
        <strain evidence="2">CDK2</strain>
    </source>
</reference>
<dbReference type="PANTHER" id="PTHR43883:SF1">
    <property type="entry name" value="GLUCONOKINASE"/>
    <property type="match status" value="1"/>
</dbReference>
<dbReference type="Pfam" id="PF13671">
    <property type="entry name" value="AAA_33"/>
    <property type="match status" value="1"/>
</dbReference>
<proteinExistence type="predicted"/>
<keyword evidence="1" id="KW-0808">Transferase</keyword>
<dbReference type="InterPro" id="IPR052732">
    <property type="entry name" value="Cell-binding_unc_protein"/>
</dbReference>
<dbReference type="STRING" id="699431.SY89_00241"/>
<keyword evidence="1" id="KW-0418">Kinase</keyword>
<organism evidence="1 2">
    <name type="scientific">Halolamina pelagica</name>
    <dbReference type="NCBI Taxonomy" id="699431"/>
    <lineage>
        <taxon>Archaea</taxon>
        <taxon>Methanobacteriati</taxon>
        <taxon>Methanobacteriota</taxon>
        <taxon>Stenosarchaea group</taxon>
        <taxon>Halobacteria</taxon>
        <taxon>Halobacteriales</taxon>
        <taxon>Haloferacaceae</taxon>
    </lineage>
</organism>
<name>A0A0P7H7W1_9EURY</name>
<dbReference type="GO" id="GO:0016301">
    <property type="term" value="F:kinase activity"/>
    <property type="evidence" value="ECO:0007669"/>
    <property type="project" value="UniProtKB-KW"/>
</dbReference>
<dbReference type="PANTHER" id="PTHR43883">
    <property type="entry name" value="SLR0207 PROTEIN"/>
    <property type="match status" value="1"/>
</dbReference>
<dbReference type="PATRIC" id="fig|699431.3.peg.259"/>
<dbReference type="EMBL" id="LGUC01000001">
    <property type="protein sequence ID" value="KPN29527.1"/>
    <property type="molecule type" value="Genomic_DNA"/>
</dbReference>